<dbReference type="OrthoDB" id="108351at2"/>
<dbReference type="InterPro" id="IPR004360">
    <property type="entry name" value="Glyas_Fos-R_dOase_dom"/>
</dbReference>
<dbReference type="AlphaFoldDB" id="A0A1C7D4L7"/>
<accession>A0A1C7D4L7</accession>
<organism evidence="2 3">
    <name type="scientific">Paraurantiacibacter namhicola</name>
    <dbReference type="NCBI Taxonomy" id="645517"/>
    <lineage>
        <taxon>Bacteria</taxon>
        <taxon>Pseudomonadati</taxon>
        <taxon>Pseudomonadota</taxon>
        <taxon>Alphaproteobacteria</taxon>
        <taxon>Sphingomonadales</taxon>
        <taxon>Erythrobacteraceae</taxon>
        <taxon>Paraurantiacibacter</taxon>
    </lineage>
</organism>
<sequence>MTDILKRTTLMVRDADVAADWYEDVLCMSRWMDVPFTLSGTQLAAGKKGDQTRLIIMQAQHDTIGMIGLLEFTDPRRPDIPDELPTEIGFGAPIFVVEAQDCRATVERARARGSRIHSEPREWTVTGADGKRKDMLGAGFWDLDGYFYEANQVVKVHD</sequence>
<keyword evidence="3" id="KW-1185">Reference proteome</keyword>
<name>A0A1C7D4L7_9SPHN</name>
<dbReference type="Gene3D" id="3.10.180.10">
    <property type="entry name" value="2,3-Dihydroxybiphenyl 1,2-Dioxygenase, domain 1"/>
    <property type="match status" value="1"/>
</dbReference>
<dbReference type="PROSITE" id="PS51819">
    <property type="entry name" value="VOC"/>
    <property type="match status" value="1"/>
</dbReference>
<dbReference type="Pfam" id="PF00903">
    <property type="entry name" value="Glyoxalase"/>
    <property type="match status" value="1"/>
</dbReference>
<dbReference type="InterPro" id="IPR037523">
    <property type="entry name" value="VOC_core"/>
</dbReference>
<dbReference type="STRING" id="645517.A6F65_00072"/>
<dbReference type="KEGG" id="anh:A6F65_00072"/>
<dbReference type="RefSeq" id="WP_067784494.1">
    <property type="nucleotide sequence ID" value="NZ_CP016545.1"/>
</dbReference>
<dbReference type="Proteomes" id="UP000092698">
    <property type="component" value="Chromosome"/>
</dbReference>
<dbReference type="InterPro" id="IPR029068">
    <property type="entry name" value="Glyas_Bleomycin-R_OHBP_Dase"/>
</dbReference>
<proteinExistence type="predicted"/>
<reference evidence="2 3" key="1">
    <citation type="submission" date="2016-07" db="EMBL/GenBank/DDBJ databases">
        <title>Complete genome sequence of Altererythrobacter namhicola JCM 16345T, containing esterase-encoding genes.</title>
        <authorList>
            <person name="Cheng H."/>
            <person name="Wu Y.-H."/>
            <person name="Jian S.-L."/>
            <person name="Huo Y.-Y."/>
            <person name="Wang C.-S."/>
            <person name="Xu X.-W."/>
        </authorList>
    </citation>
    <scope>NUCLEOTIDE SEQUENCE [LARGE SCALE GENOMIC DNA]</scope>
    <source>
        <strain evidence="2 3">JCM 16345</strain>
    </source>
</reference>
<dbReference type="SUPFAM" id="SSF54593">
    <property type="entry name" value="Glyoxalase/Bleomycin resistance protein/Dihydroxybiphenyl dioxygenase"/>
    <property type="match status" value="1"/>
</dbReference>
<feature type="domain" description="VOC" evidence="1">
    <location>
        <begin position="4"/>
        <end position="153"/>
    </location>
</feature>
<protein>
    <submittedName>
        <fullName evidence="2">Glyoxalase-like domain protein</fullName>
    </submittedName>
</protein>
<gene>
    <name evidence="2" type="ORF">A6F65_00072</name>
</gene>
<evidence type="ECO:0000259" key="1">
    <source>
        <dbReference type="PROSITE" id="PS51819"/>
    </source>
</evidence>
<evidence type="ECO:0000313" key="2">
    <source>
        <dbReference type="EMBL" id="ANU06400.1"/>
    </source>
</evidence>
<dbReference type="EMBL" id="CP016545">
    <property type="protein sequence ID" value="ANU06400.1"/>
    <property type="molecule type" value="Genomic_DNA"/>
</dbReference>
<evidence type="ECO:0000313" key="3">
    <source>
        <dbReference type="Proteomes" id="UP000092698"/>
    </source>
</evidence>